<evidence type="ECO:0000259" key="18">
    <source>
        <dbReference type="PROSITE" id="PS51722"/>
    </source>
</evidence>
<comment type="caution">
    <text evidence="19">The sequence shown here is derived from an EMBL/GenBank/DDBJ whole genome shotgun (WGS) entry which is preliminary data.</text>
</comment>
<evidence type="ECO:0000256" key="6">
    <source>
        <dbReference type="ARBA" id="ARBA00022481"/>
    </source>
</evidence>
<dbReference type="SUPFAM" id="SSF52540">
    <property type="entry name" value="P-loop containing nucleoside triphosphate hydrolases"/>
    <property type="match status" value="1"/>
</dbReference>
<comment type="subcellular location">
    <subcellularLocation>
        <location evidence="4">Cytoplasm</location>
    </subcellularLocation>
    <subcellularLocation>
        <location evidence="3">Nucleus</location>
    </subcellularLocation>
</comment>
<dbReference type="InterPro" id="IPR005225">
    <property type="entry name" value="Small_GTP-bd"/>
</dbReference>
<dbReference type="Gene3D" id="2.40.30.10">
    <property type="entry name" value="Translation factors"/>
    <property type="match status" value="2"/>
</dbReference>
<dbReference type="InterPro" id="IPR000795">
    <property type="entry name" value="T_Tr_GTP-bd_dom"/>
</dbReference>
<keyword evidence="12" id="KW-0342">GTP-binding</keyword>
<dbReference type="CDD" id="cd01889">
    <property type="entry name" value="SelB_euk"/>
    <property type="match status" value="1"/>
</dbReference>
<keyword evidence="9" id="KW-0547">Nucleotide-binding</keyword>
<dbReference type="InterPro" id="IPR009000">
    <property type="entry name" value="Transl_B-barrel_sf"/>
</dbReference>
<dbReference type="PANTHER" id="PTHR43721:SF11">
    <property type="entry name" value="SELENOCYSTEINE-SPECIFIC ELONGATION FACTOR"/>
    <property type="match status" value="1"/>
</dbReference>
<keyword evidence="10" id="KW-0378">Hydrolase</keyword>
<dbReference type="SUPFAM" id="SSF50447">
    <property type="entry name" value="Translation proteins"/>
    <property type="match status" value="1"/>
</dbReference>
<keyword evidence="11" id="KW-0648">Protein biosynthesis</keyword>
<evidence type="ECO:0000313" key="19">
    <source>
        <dbReference type="EMBL" id="GFR28634.1"/>
    </source>
</evidence>
<comment type="catalytic activity">
    <reaction evidence="14">
        <text>GTP + H2O = GDP + phosphate + H(+)</text>
        <dbReference type="Rhea" id="RHEA:19669"/>
        <dbReference type="ChEBI" id="CHEBI:15377"/>
        <dbReference type="ChEBI" id="CHEBI:15378"/>
        <dbReference type="ChEBI" id="CHEBI:37565"/>
        <dbReference type="ChEBI" id="CHEBI:43474"/>
        <dbReference type="ChEBI" id="CHEBI:58189"/>
    </reaction>
    <physiologicalReaction direction="left-to-right" evidence="14">
        <dbReference type="Rhea" id="RHEA:19670"/>
    </physiologicalReaction>
</comment>
<keyword evidence="13" id="KW-0539">Nucleus</keyword>
<reference evidence="19" key="1">
    <citation type="submission" date="2020-07" db="EMBL/GenBank/DDBJ databases">
        <title>Multicomponent nature underlies the extraordinary mechanical properties of spider dragline silk.</title>
        <authorList>
            <person name="Kono N."/>
            <person name="Nakamura H."/>
            <person name="Mori M."/>
            <person name="Yoshida Y."/>
            <person name="Ohtoshi R."/>
            <person name="Malay A.D."/>
            <person name="Moran D.A.P."/>
            <person name="Tomita M."/>
            <person name="Numata K."/>
            <person name="Arakawa K."/>
        </authorList>
    </citation>
    <scope>NUCLEOTIDE SEQUENCE</scope>
</reference>
<evidence type="ECO:0000256" key="14">
    <source>
        <dbReference type="ARBA" id="ARBA00049117"/>
    </source>
</evidence>
<evidence type="ECO:0000313" key="20">
    <source>
        <dbReference type="Proteomes" id="UP000887116"/>
    </source>
</evidence>
<evidence type="ECO:0000256" key="17">
    <source>
        <dbReference type="ARBA" id="ARBA00082387"/>
    </source>
</evidence>
<dbReference type="Pfam" id="PF21131">
    <property type="entry name" value="eEFSec_4th"/>
    <property type="match status" value="1"/>
</dbReference>
<organism evidence="19 20">
    <name type="scientific">Trichonephila clavata</name>
    <name type="common">Joro spider</name>
    <name type="synonym">Nephila clavata</name>
    <dbReference type="NCBI Taxonomy" id="2740835"/>
    <lineage>
        <taxon>Eukaryota</taxon>
        <taxon>Metazoa</taxon>
        <taxon>Ecdysozoa</taxon>
        <taxon>Arthropoda</taxon>
        <taxon>Chelicerata</taxon>
        <taxon>Arachnida</taxon>
        <taxon>Araneae</taxon>
        <taxon>Araneomorphae</taxon>
        <taxon>Entelegynae</taxon>
        <taxon>Araneoidea</taxon>
        <taxon>Nephilidae</taxon>
        <taxon>Trichonephila</taxon>
    </lineage>
</organism>
<comment type="cofactor">
    <cofactor evidence="1">
        <name>Mn(2+)</name>
        <dbReference type="ChEBI" id="CHEBI:29035"/>
    </cofactor>
</comment>
<evidence type="ECO:0000256" key="11">
    <source>
        <dbReference type="ARBA" id="ARBA00022917"/>
    </source>
</evidence>
<accession>A0A8X6HRE6</accession>
<evidence type="ECO:0000256" key="8">
    <source>
        <dbReference type="ARBA" id="ARBA00022553"/>
    </source>
</evidence>
<dbReference type="Gene3D" id="3.40.50.300">
    <property type="entry name" value="P-loop containing nucleotide triphosphate hydrolases"/>
    <property type="match status" value="1"/>
</dbReference>
<name>A0A8X6HRE6_TRICU</name>
<evidence type="ECO:0000256" key="1">
    <source>
        <dbReference type="ARBA" id="ARBA00001936"/>
    </source>
</evidence>
<dbReference type="PANTHER" id="PTHR43721">
    <property type="entry name" value="ELONGATION FACTOR TU-RELATED"/>
    <property type="match status" value="1"/>
</dbReference>
<dbReference type="CDD" id="cd04094">
    <property type="entry name" value="eSelB_III"/>
    <property type="match status" value="1"/>
</dbReference>
<evidence type="ECO:0000256" key="13">
    <source>
        <dbReference type="ARBA" id="ARBA00023242"/>
    </source>
</evidence>
<keyword evidence="20" id="KW-1185">Reference proteome</keyword>
<dbReference type="InterPro" id="IPR049394">
    <property type="entry name" value="eEFSec_C"/>
</dbReference>
<keyword evidence="6" id="KW-0488">Methylation</keyword>
<dbReference type="NCBIfam" id="TIGR00231">
    <property type="entry name" value="small_GTP"/>
    <property type="match status" value="1"/>
</dbReference>
<protein>
    <recommendedName>
        <fullName evidence="5">Selenocysteine-specific elongation factor</fullName>
    </recommendedName>
    <alternativeName>
        <fullName evidence="17">Elongation factor sec</fullName>
    </alternativeName>
    <alternativeName>
        <fullName evidence="16">Eukaryotic elongation factor, selenocysteine-tRNA-specific</fullName>
    </alternativeName>
</protein>
<dbReference type="GO" id="GO:0005634">
    <property type="term" value="C:nucleus"/>
    <property type="evidence" value="ECO:0007669"/>
    <property type="project" value="UniProtKB-SubCell"/>
</dbReference>
<proteinExistence type="predicted"/>
<evidence type="ECO:0000256" key="5">
    <source>
        <dbReference type="ARBA" id="ARBA00015953"/>
    </source>
</evidence>
<dbReference type="FunFam" id="2.40.30.10:FF:000052">
    <property type="entry name" value="Selenocysteine-specific elongation factor EF-Sec"/>
    <property type="match status" value="1"/>
</dbReference>
<evidence type="ECO:0000256" key="10">
    <source>
        <dbReference type="ARBA" id="ARBA00022801"/>
    </source>
</evidence>
<dbReference type="Pfam" id="PF21208">
    <property type="entry name" value="euk_SelB_III"/>
    <property type="match status" value="1"/>
</dbReference>
<feature type="domain" description="Tr-type G" evidence="18">
    <location>
        <begin position="5"/>
        <end position="200"/>
    </location>
</feature>
<dbReference type="FunFam" id="3.40.50.300:FF:000900">
    <property type="entry name" value="Eukaryotic elongation factor, selenocysteine-tRNA-specific"/>
    <property type="match status" value="1"/>
</dbReference>
<comment type="function">
    <text evidence="15">Translation factor required for the incorporation of the rare amino acid selenocysteine encoded by UGA codons. Replaces the eRF1-eRF3-GTP ternary complex for the insertion of selenocysteine directed by the UGA codon. Insertion of selenocysteine at UGA codons is mediated by SECISBP2 and EEFSEC: SECISBP2 (1) specifically binds the SECIS sequence once the 80S ribosome encounters an in-frame UGA codon and (2) contacts the RPS27A/eS31 of the 40S ribosome before ribosome stalling. (3) GTP-bound EEFSEC then delivers selenocysteinyl-tRNA(Sec) to the 80S ribosome and adopts a preaccommodated state conformation. (4) After GTP hydrolysis, EEFSEC dissociates from the assembly, selenocysteinyl-tRNA(Sec) accommodates, and peptide bond synthesis and selenoprotein elongation occur.</text>
</comment>
<evidence type="ECO:0000256" key="15">
    <source>
        <dbReference type="ARBA" id="ARBA00054716"/>
    </source>
</evidence>
<dbReference type="InterPro" id="IPR050055">
    <property type="entry name" value="EF-Tu_GTPase"/>
</dbReference>
<evidence type="ECO:0000256" key="9">
    <source>
        <dbReference type="ARBA" id="ARBA00022741"/>
    </source>
</evidence>
<sequence length="547" mass="60601">MTKNILNFNVGVLGHIDSGKTSLSKALSTVASTASFDKNPQSQERGITIDLGFSSFSVAVPDHIKIQKPEFEILQFTLVDCPGHASLIKTIIGGAQIIDLIMLVIDITKGIQTQTAECLVLGEITCNHMIVVLNKIDLLPKDKMEQSIQKMSKKILKTLEKTKFKDSVIVPVSAKPVSEEKPIGIDLLVQTLQQFTYVPERSEKGSFMFAVDHCFAIRGQGTVMTGTVVQGCITLSDSVEIPAAKIVRKVKSIQMFKKPVPKAMQGDRVGICVTQFDPKILERGTVCTPGYMETAETVIVSVHKIPYFKSKCLSNSKFHITIMHDTIMAKCTFFSSVKLSQNKPESMNEFNFGDDYMYTDEIPGCESPENEELGDIFALLQFDKPVIISQNSIYIASKLETDIHANVCRLAFHGQILSVILNKNDNECLSKLRVFKEKSREGFVDRMVNDYQVIVRDLFKKETNIQIFTNLKVVLSTGELGVIEGSFGQSGKINVRIPNGLSSDTIAMLNVKKGKKETVKEKPESIKAVGLSPCAIEKPLCREVDRC</sequence>
<dbReference type="PRINTS" id="PR00315">
    <property type="entry name" value="ELONGATNFCT"/>
</dbReference>
<dbReference type="Pfam" id="PF00009">
    <property type="entry name" value="GTP_EFTU"/>
    <property type="match status" value="1"/>
</dbReference>
<dbReference type="InterPro" id="IPR027417">
    <property type="entry name" value="P-loop_NTPase"/>
</dbReference>
<dbReference type="Pfam" id="PF03144">
    <property type="entry name" value="GTP_EFTU_D2"/>
    <property type="match status" value="1"/>
</dbReference>
<dbReference type="EMBL" id="BMAO01028979">
    <property type="protein sequence ID" value="GFR28634.1"/>
    <property type="molecule type" value="Genomic_DNA"/>
</dbReference>
<comment type="cofactor">
    <cofactor evidence="2">
        <name>Mg(2+)</name>
        <dbReference type="ChEBI" id="CHEBI:18420"/>
    </cofactor>
</comment>
<evidence type="ECO:0000256" key="2">
    <source>
        <dbReference type="ARBA" id="ARBA00001946"/>
    </source>
</evidence>
<dbReference type="GO" id="GO:0005737">
    <property type="term" value="C:cytoplasm"/>
    <property type="evidence" value="ECO:0007669"/>
    <property type="project" value="UniProtKB-SubCell"/>
</dbReference>
<evidence type="ECO:0000256" key="7">
    <source>
        <dbReference type="ARBA" id="ARBA00022490"/>
    </source>
</evidence>
<dbReference type="InterPro" id="IPR004161">
    <property type="entry name" value="EFTu-like_2"/>
</dbReference>
<dbReference type="Proteomes" id="UP000887116">
    <property type="component" value="Unassembled WGS sequence"/>
</dbReference>
<dbReference type="OrthoDB" id="2067at2759"/>
<dbReference type="PROSITE" id="PS51722">
    <property type="entry name" value="G_TR_2"/>
    <property type="match status" value="1"/>
</dbReference>
<evidence type="ECO:0000256" key="3">
    <source>
        <dbReference type="ARBA" id="ARBA00004123"/>
    </source>
</evidence>
<keyword evidence="19" id="KW-0251">Elongation factor</keyword>
<keyword evidence="7" id="KW-0963">Cytoplasm</keyword>
<dbReference type="InterPro" id="IPR049393">
    <property type="entry name" value="eEFSec_III"/>
</dbReference>
<keyword evidence="8" id="KW-0597">Phosphoprotein</keyword>
<evidence type="ECO:0000256" key="4">
    <source>
        <dbReference type="ARBA" id="ARBA00004496"/>
    </source>
</evidence>
<evidence type="ECO:0000256" key="12">
    <source>
        <dbReference type="ARBA" id="ARBA00023134"/>
    </source>
</evidence>
<dbReference type="GO" id="GO:0003924">
    <property type="term" value="F:GTPase activity"/>
    <property type="evidence" value="ECO:0007669"/>
    <property type="project" value="InterPro"/>
</dbReference>
<gene>
    <name evidence="19" type="primary">EEFSEC</name>
    <name evidence="19" type="ORF">TNCT_65701</name>
</gene>
<dbReference type="AlphaFoldDB" id="A0A8X6HRE6"/>
<dbReference type="GO" id="GO:0003746">
    <property type="term" value="F:translation elongation factor activity"/>
    <property type="evidence" value="ECO:0007669"/>
    <property type="project" value="UniProtKB-KW"/>
</dbReference>
<dbReference type="GO" id="GO:0001514">
    <property type="term" value="P:selenocysteine incorporation"/>
    <property type="evidence" value="ECO:0007669"/>
    <property type="project" value="TreeGrafter"/>
</dbReference>
<evidence type="ECO:0000256" key="16">
    <source>
        <dbReference type="ARBA" id="ARBA00076506"/>
    </source>
</evidence>
<dbReference type="GO" id="GO:0005525">
    <property type="term" value="F:GTP binding"/>
    <property type="evidence" value="ECO:0007669"/>
    <property type="project" value="UniProtKB-KW"/>
</dbReference>
<dbReference type="CDD" id="cd03696">
    <property type="entry name" value="SelB_II"/>
    <property type="match status" value="1"/>
</dbReference>